<dbReference type="RefSeq" id="WP_329501027.1">
    <property type="nucleotide sequence ID" value="NZ_CP108460.1"/>
</dbReference>
<dbReference type="Proteomes" id="UP001432014">
    <property type="component" value="Chromosome"/>
</dbReference>
<evidence type="ECO:0000313" key="2">
    <source>
        <dbReference type="Proteomes" id="UP001432014"/>
    </source>
</evidence>
<keyword evidence="2" id="KW-1185">Reference proteome</keyword>
<reference evidence="1 2" key="1">
    <citation type="submission" date="2022-10" db="EMBL/GenBank/DDBJ databases">
        <title>The complete genomes of actinobacterial strains from the NBC collection.</title>
        <authorList>
            <person name="Joergensen T.S."/>
            <person name="Alvarez Arevalo M."/>
            <person name="Sterndorff E.B."/>
            <person name="Faurdal D."/>
            <person name="Vuksanovic O."/>
            <person name="Mourched A.-S."/>
            <person name="Charusanti P."/>
            <person name="Shaw S."/>
            <person name="Blin K."/>
            <person name="Weber T."/>
        </authorList>
    </citation>
    <scope>NUCLEOTIDE SEQUENCE [LARGE SCALE GENOMIC DNA]</scope>
    <source>
        <strain evidence="1 2">NBC_01247</strain>
    </source>
</reference>
<evidence type="ECO:0000313" key="1">
    <source>
        <dbReference type="EMBL" id="WUS54426.1"/>
    </source>
</evidence>
<protein>
    <submittedName>
        <fullName evidence="1">Uncharacterized protein</fullName>
    </submittedName>
</protein>
<dbReference type="EMBL" id="CP108482">
    <property type="protein sequence ID" value="WUS54426.1"/>
    <property type="molecule type" value="Genomic_DNA"/>
</dbReference>
<organism evidence="1 2">
    <name type="scientific">Kitasatospora herbaricolor</name>
    <dbReference type="NCBI Taxonomy" id="68217"/>
    <lineage>
        <taxon>Bacteria</taxon>
        <taxon>Bacillati</taxon>
        <taxon>Actinomycetota</taxon>
        <taxon>Actinomycetes</taxon>
        <taxon>Kitasatosporales</taxon>
        <taxon>Streptomycetaceae</taxon>
        <taxon>Kitasatospora</taxon>
    </lineage>
</organism>
<name>A0ABZ1W0V5_9ACTN</name>
<accession>A0ABZ1W0V5</accession>
<gene>
    <name evidence="1" type="ORF">OG469_02220</name>
</gene>
<proteinExistence type="predicted"/>
<sequence length="86" mass="9321">MPGASAIEVISTVRRLVLPDLPSVRPCPAPRPELLRLATVLVVDEHPSAPAWSAADRETVAEWVAVLIEYRGEDGVQALLRALDRA</sequence>